<dbReference type="Proteomes" id="UP000061382">
    <property type="component" value="Chromosome"/>
</dbReference>
<dbReference type="EMBL" id="CP012643">
    <property type="protein sequence ID" value="ALI99889.1"/>
    <property type="molecule type" value="Genomic_DNA"/>
</dbReference>
<keyword evidence="9" id="KW-1185">Reference proteome</keyword>
<proteinExistence type="inferred from homology"/>
<sequence length="478" mass="53491">MDNKKKAINGGKWVTISTVVTTLFQFLQIAILARLLDPLAFGVVSISTLIINFFNIFANLGFSNSIIHKQESDRNILSTLYGLNILLGVIIFLVINFSSFLVVDFYDEPRLTSVLRVSSFYFLIVYIGQIYSILLQKELLFKSVAIVDIVGALFGTSVTVTLAYNGFEELSLIYGQLVMQTVKSVLQVYYGRKFFLPAFYFNIKKVKDHLMFGVYNVGDGLFSFFQSNLDNIAIGGVLGVKMLGYYTIAYQLAIFPISRLNPIVLQVAYPVIAKMKQDAAELKRSYLKILDLISYVNFPLLAGLYITAESVVPLIYGPGWEPTIYLIKIFVFVSAFTCLSHPLFTLAYTKGKPNLLFYLNLITLAVKLPLVYFLGKYWGVTGVAFAFLLATFINFALNFAIVHHLIGSFLMDFGKIIIKPIVYCSLLIGMVFLYKSFVGYQGLVNTIAEIVIGGLVYGGLTLAFKLSFEELKALKKLV</sequence>
<evidence type="ECO:0000313" key="9">
    <source>
        <dbReference type="Proteomes" id="UP000061382"/>
    </source>
</evidence>
<keyword evidence="5 7" id="KW-1133">Transmembrane helix</keyword>
<feature type="transmembrane region" description="Helical" evidence="7">
    <location>
        <begin position="81"/>
        <end position="102"/>
    </location>
</feature>
<reference evidence="8 9" key="1">
    <citation type="submission" date="2015-08" db="EMBL/GenBank/DDBJ databases">
        <title>Complete genome sequence of Rufibacter tibetensis strain 1351t, a radiation-resistant bacterium from tibet plateau.</title>
        <authorList>
            <person name="Dai J."/>
        </authorList>
    </citation>
    <scope>NUCLEOTIDE SEQUENCE [LARGE SCALE GENOMIC DNA]</scope>
    <source>
        <strain evidence="8 9">1351</strain>
    </source>
</reference>
<evidence type="ECO:0000313" key="8">
    <source>
        <dbReference type="EMBL" id="ALI99889.1"/>
    </source>
</evidence>
<gene>
    <name evidence="8" type="ORF">DC20_14055</name>
</gene>
<feature type="transmembrane region" description="Helical" evidence="7">
    <location>
        <begin position="114"/>
        <end position="134"/>
    </location>
</feature>
<feature type="transmembrane region" description="Helical" evidence="7">
    <location>
        <begin position="292"/>
        <end position="316"/>
    </location>
</feature>
<dbReference type="NCBIfam" id="NF007773">
    <property type="entry name" value="PRK10459.1"/>
    <property type="match status" value="1"/>
</dbReference>
<feature type="transmembrane region" description="Helical" evidence="7">
    <location>
        <begin position="39"/>
        <end position="60"/>
    </location>
</feature>
<feature type="transmembrane region" description="Helical" evidence="7">
    <location>
        <begin position="322"/>
        <end position="348"/>
    </location>
</feature>
<dbReference type="PANTHER" id="PTHR30250">
    <property type="entry name" value="PST FAMILY PREDICTED COLANIC ACID TRANSPORTER"/>
    <property type="match status" value="1"/>
</dbReference>
<evidence type="ECO:0000256" key="4">
    <source>
        <dbReference type="ARBA" id="ARBA00022692"/>
    </source>
</evidence>
<feature type="transmembrane region" description="Helical" evidence="7">
    <location>
        <begin position="146"/>
        <end position="167"/>
    </location>
</feature>
<name>A0A0P0CDL9_9BACT</name>
<dbReference type="PANTHER" id="PTHR30250:SF10">
    <property type="entry name" value="LIPOPOLYSACCHARIDE BIOSYNTHESIS PROTEIN WZXC"/>
    <property type="match status" value="1"/>
</dbReference>
<feature type="transmembrane region" description="Helical" evidence="7">
    <location>
        <begin position="413"/>
        <end position="434"/>
    </location>
</feature>
<dbReference type="RefSeq" id="WP_062544415.1">
    <property type="nucleotide sequence ID" value="NZ_CP012643.1"/>
</dbReference>
<dbReference type="Pfam" id="PF13440">
    <property type="entry name" value="Polysacc_synt_3"/>
    <property type="match status" value="1"/>
</dbReference>
<evidence type="ECO:0000256" key="5">
    <source>
        <dbReference type="ARBA" id="ARBA00022989"/>
    </source>
</evidence>
<evidence type="ECO:0000256" key="3">
    <source>
        <dbReference type="ARBA" id="ARBA00022475"/>
    </source>
</evidence>
<feature type="transmembrane region" description="Helical" evidence="7">
    <location>
        <begin position="12"/>
        <end position="33"/>
    </location>
</feature>
<keyword evidence="3" id="KW-1003">Cell membrane</keyword>
<feature type="transmembrane region" description="Helical" evidence="7">
    <location>
        <begin position="380"/>
        <end position="401"/>
    </location>
</feature>
<evidence type="ECO:0000256" key="2">
    <source>
        <dbReference type="ARBA" id="ARBA00007430"/>
    </source>
</evidence>
<dbReference type="AlphaFoldDB" id="A0A0P0CDL9"/>
<comment type="similarity">
    <text evidence="2">Belongs to the polysaccharide synthase family.</text>
</comment>
<dbReference type="KEGG" id="rti:DC20_14055"/>
<feature type="transmembrane region" description="Helical" evidence="7">
    <location>
        <begin position="446"/>
        <end position="468"/>
    </location>
</feature>
<dbReference type="CDD" id="cd13127">
    <property type="entry name" value="MATE_tuaB_like"/>
    <property type="match status" value="1"/>
</dbReference>
<feature type="transmembrane region" description="Helical" evidence="7">
    <location>
        <begin position="355"/>
        <end position="374"/>
    </location>
</feature>
<dbReference type="InterPro" id="IPR050833">
    <property type="entry name" value="Poly_Biosynth_Transport"/>
</dbReference>
<protein>
    <submittedName>
        <fullName evidence="8">Polysaccharide biosynthesis protein</fullName>
    </submittedName>
</protein>
<dbReference type="OrthoDB" id="9770347at2"/>
<keyword evidence="6 7" id="KW-0472">Membrane</keyword>
<keyword evidence="4 7" id="KW-0812">Transmembrane</keyword>
<dbReference type="PATRIC" id="fig|512763.3.peg.3082"/>
<evidence type="ECO:0000256" key="7">
    <source>
        <dbReference type="SAM" id="Phobius"/>
    </source>
</evidence>
<organism evidence="8 9">
    <name type="scientific">Rufibacter tibetensis</name>
    <dbReference type="NCBI Taxonomy" id="512763"/>
    <lineage>
        <taxon>Bacteria</taxon>
        <taxon>Pseudomonadati</taxon>
        <taxon>Bacteroidota</taxon>
        <taxon>Cytophagia</taxon>
        <taxon>Cytophagales</taxon>
        <taxon>Hymenobacteraceae</taxon>
        <taxon>Rufibacter</taxon>
    </lineage>
</organism>
<dbReference type="GO" id="GO:0005886">
    <property type="term" value="C:plasma membrane"/>
    <property type="evidence" value="ECO:0007669"/>
    <property type="project" value="UniProtKB-SubCell"/>
</dbReference>
<comment type="subcellular location">
    <subcellularLocation>
        <location evidence="1">Cell membrane</location>
        <topology evidence="1">Multi-pass membrane protein</topology>
    </subcellularLocation>
</comment>
<dbReference type="STRING" id="512763.DC20_14055"/>
<evidence type="ECO:0000256" key="1">
    <source>
        <dbReference type="ARBA" id="ARBA00004651"/>
    </source>
</evidence>
<evidence type="ECO:0000256" key="6">
    <source>
        <dbReference type="ARBA" id="ARBA00023136"/>
    </source>
</evidence>
<accession>A0A0P0CDL9</accession>